<dbReference type="RefSeq" id="WP_055080668.1">
    <property type="nucleotide sequence ID" value="NZ_CBCSVS010000043.1"/>
</dbReference>
<dbReference type="AlphaFoldDB" id="A0A6L6LSS6"/>
<comment type="caution">
    <text evidence="1">The sequence shown here is derived from an EMBL/GenBank/DDBJ whole genome shotgun (WGS) entry which is preliminary data.</text>
</comment>
<protein>
    <submittedName>
        <fullName evidence="1">Uncharacterized protein</fullName>
    </submittedName>
</protein>
<reference evidence="1 2" key="1">
    <citation type="journal article" date="2019" name="Nat. Med.">
        <title>A library of human gut bacterial isolates paired with longitudinal multiomics data enables mechanistic microbiome research.</title>
        <authorList>
            <person name="Poyet M."/>
            <person name="Groussin M."/>
            <person name="Gibbons S.M."/>
            <person name="Avila-Pacheco J."/>
            <person name="Jiang X."/>
            <person name="Kearney S.M."/>
            <person name="Perrotta A.R."/>
            <person name="Berdy B."/>
            <person name="Zhao S."/>
            <person name="Lieberman T.D."/>
            <person name="Swanson P.K."/>
            <person name="Smith M."/>
            <person name="Roesemann S."/>
            <person name="Alexander J.E."/>
            <person name="Rich S.A."/>
            <person name="Livny J."/>
            <person name="Vlamakis H."/>
            <person name="Clish C."/>
            <person name="Bullock K."/>
            <person name="Deik A."/>
            <person name="Scott J."/>
            <person name="Pierce K.A."/>
            <person name="Xavier R.J."/>
            <person name="Alm E.J."/>
        </authorList>
    </citation>
    <scope>NUCLEOTIDE SEQUENCE [LARGE SCALE GENOMIC DNA]</scope>
    <source>
        <strain evidence="1 2">BIOML-A4</strain>
    </source>
</reference>
<evidence type="ECO:0000313" key="1">
    <source>
        <dbReference type="EMBL" id="MTS26804.1"/>
    </source>
</evidence>
<sequence length="219" mass="25610">MSYGFSMAFTPCNSFERALMIGAQCSDLLRKPENTKHLINDNLIFLPSLRYHDDVNPFSDGNWLHRFFTMRFVYWDSQKILGLVIDNPEANGLGEFFDHSIYFQNSTDQDYDIDVWPTSCPWFSEIVANHSSITVQGLLKKERWNGTTAKDMEENFLYYVRSDIYGDVYSGLCLNNWLYGEEDRTFRRFSMAALQSTEDLMMAERLARSMCREIEKPIS</sequence>
<accession>A0A6L6LSS6</accession>
<name>A0A6L6LSS6_9FIRM</name>
<proteinExistence type="predicted"/>
<dbReference type="Proteomes" id="UP000472755">
    <property type="component" value="Unassembled WGS sequence"/>
</dbReference>
<gene>
    <name evidence="1" type="ORF">GMD59_05825</name>
</gene>
<dbReference type="EMBL" id="WMZU01000007">
    <property type="protein sequence ID" value="MTS26804.1"/>
    <property type="molecule type" value="Genomic_DNA"/>
</dbReference>
<organism evidence="1 2">
    <name type="scientific">Ruthenibacterium lactatiformans</name>
    <dbReference type="NCBI Taxonomy" id="1550024"/>
    <lineage>
        <taxon>Bacteria</taxon>
        <taxon>Bacillati</taxon>
        <taxon>Bacillota</taxon>
        <taxon>Clostridia</taxon>
        <taxon>Eubacteriales</taxon>
        <taxon>Oscillospiraceae</taxon>
        <taxon>Ruthenibacterium</taxon>
    </lineage>
</organism>
<evidence type="ECO:0000313" key="2">
    <source>
        <dbReference type="Proteomes" id="UP000472755"/>
    </source>
</evidence>